<keyword evidence="8 13" id="KW-0548">Nucleotidyltransferase</keyword>
<proteinExistence type="inferred from homology"/>
<dbReference type="GO" id="GO:0005737">
    <property type="term" value="C:cytoplasm"/>
    <property type="evidence" value="ECO:0007669"/>
    <property type="project" value="UniProtKB-SubCell"/>
</dbReference>
<dbReference type="GO" id="GO:0006450">
    <property type="term" value="P:regulation of translational fidelity"/>
    <property type="evidence" value="ECO:0007669"/>
    <property type="project" value="TreeGrafter"/>
</dbReference>
<evidence type="ECO:0000256" key="9">
    <source>
        <dbReference type="ARBA" id="ARBA00022741"/>
    </source>
</evidence>
<dbReference type="Gene3D" id="3.40.50.11030">
    <property type="entry name" value="Threonylcarbamoyl-AMP synthase, C-terminal domain"/>
    <property type="match status" value="1"/>
</dbReference>
<evidence type="ECO:0000313" key="17">
    <source>
        <dbReference type="Proteomes" id="UP000515480"/>
    </source>
</evidence>
<dbReference type="SUPFAM" id="SSF55821">
    <property type="entry name" value="YrdC/RibB"/>
    <property type="match status" value="1"/>
</dbReference>
<sequence>MDTEILRPISDADLERVAALIRSGALVAFPTETVYGLGANGLDAAACARIYEAKGRPSDNPLILHIADLAMAHDVASEVPPLAAHLLTAFAPGPLTVILPKAPHIPDIVTGGLSTVGVRCPDHDIARRLIRAAGVPIAAPSANTSGRPSPTTAAMVYADMAGRIPLILDGGSCRLGVESTIVDCTEEGVVTILRPGAITREMMVAELPHADVRMDAALTAEDEAPRAPGMKYTHYAPRVPLTVYVGAGTDVTAALREEFLRRTAAGECPALIASNETIAALSDLVPAERTYNCGARGNHSALASCLYDALRHFDDMPVTSLLAEGAAAVGLGTAIMNRLRKASGGRIISI</sequence>
<evidence type="ECO:0000256" key="6">
    <source>
        <dbReference type="ARBA" id="ARBA00022679"/>
    </source>
</evidence>
<feature type="binding site" evidence="14">
    <location>
        <position position="235"/>
    </location>
    <ligand>
        <name>ATP</name>
        <dbReference type="ChEBI" id="CHEBI:30616"/>
    </ligand>
</feature>
<accession>A0A7G7VH22</accession>
<evidence type="ECO:0000256" key="4">
    <source>
        <dbReference type="ARBA" id="ARBA00015492"/>
    </source>
</evidence>
<comment type="subcellular location">
    <subcellularLocation>
        <location evidence="1 13">Cytoplasm</location>
    </subcellularLocation>
</comment>
<dbReference type="NCBIfam" id="TIGR00057">
    <property type="entry name" value="L-threonylcarbamoyladenylate synthase"/>
    <property type="match status" value="1"/>
</dbReference>
<evidence type="ECO:0000256" key="3">
    <source>
        <dbReference type="ARBA" id="ARBA00012584"/>
    </source>
</evidence>
<evidence type="ECO:0000256" key="10">
    <source>
        <dbReference type="ARBA" id="ARBA00022840"/>
    </source>
</evidence>
<dbReference type="KEGG" id="stim:H1B31_05700"/>
<evidence type="ECO:0000256" key="1">
    <source>
        <dbReference type="ARBA" id="ARBA00004496"/>
    </source>
</evidence>
<keyword evidence="17" id="KW-1185">Reference proteome</keyword>
<feature type="domain" description="YrdC-like" evidence="15">
    <location>
        <begin position="11"/>
        <end position="198"/>
    </location>
</feature>
<dbReference type="PANTHER" id="PTHR17490:SF16">
    <property type="entry name" value="THREONYLCARBAMOYL-AMP SYNTHASE"/>
    <property type="match status" value="1"/>
</dbReference>
<keyword evidence="9 13" id="KW-0547">Nucleotide-binding</keyword>
<dbReference type="InterPro" id="IPR050156">
    <property type="entry name" value="TC-AMP_synthase_SUA5"/>
</dbReference>
<keyword evidence="7 13" id="KW-0819">tRNA processing</keyword>
<dbReference type="InterPro" id="IPR017945">
    <property type="entry name" value="DHBP_synth_RibB-like_a/b_dom"/>
</dbReference>
<feature type="binding site" evidence="14">
    <location>
        <position position="65"/>
    </location>
    <ligand>
        <name>L-threonine</name>
        <dbReference type="ChEBI" id="CHEBI:57926"/>
    </ligand>
</feature>
<feature type="binding site" evidence="14">
    <location>
        <position position="56"/>
    </location>
    <ligand>
        <name>ATP</name>
        <dbReference type="ChEBI" id="CHEBI:30616"/>
    </ligand>
</feature>
<dbReference type="AlphaFoldDB" id="A0A7G7VH22"/>
<evidence type="ECO:0000259" key="15">
    <source>
        <dbReference type="PROSITE" id="PS51163"/>
    </source>
</evidence>
<evidence type="ECO:0000256" key="2">
    <source>
        <dbReference type="ARBA" id="ARBA00007663"/>
    </source>
</evidence>
<comment type="similarity">
    <text evidence="2 13">Belongs to the SUA5 family.</text>
</comment>
<dbReference type="GO" id="GO:0003725">
    <property type="term" value="F:double-stranded RNA binding"/>
    <property type="evidence" value="ECO:0007669"/>
    <property type="project" value="UniProtKB-UniRule"/>
</dbReference>
<dbReference type="PANTHER" id="PTHR17490">
    <property type="entry name" value="SUA5"/>
    <property type="match status" value="1"/>
</dbReference>
<reference evidence="16 17" key="1">
    <citation type="submission" date="2020-07" db="EMBL/GenBank/DDBJ databases">
        <title>Complete genome and description of Selenomonas timonensis sp. nov., a new bacterium isolated from a gingivitis subject.</title>
        <authorList>
            <person name="Antezack A."/>
        </authorList>
    </citation>
    <scope>NUCLEOTIDE SEQUENCE [LARGE SCALE GENOMIC DNA]</scope>
    <source>
        <strain evidence="16 17">Marseille-Q3039</strain>
    </source>
</reference>
<feature type="binding site" evidence="14">
    <location>
        <position position="60"/>
    </location>
    <ligand>
        <name>ATP</name>
        <dbReference type="ChEBI" id="CHEBI:30616"/>
    </ligand>
</feature>
<feature type="binding site" evidence="14">
    <location>
        <position position="119"/>
    </location>
    <ligand>
        <name>L-threonine</name>
        <dbReference type="ChEBI" id="CHEBI:57926"/>
    </ligand>
</feature>
<dbReference type="Pfam" id="PF01300">
    <property type="entry name" value="Sua5_yciO_yrdC"/>
    <property type="match status" value="1"/>
</dbReference>
<dbReference type="RefSeq" id="WP_185979635.1">
    <property type="nucleotide sequence ID" value="NZ_CP060204.1"/>
</dbReference>
<dbReference type="GO" id="GO:0008033">
    <property type="term" value="P:tRNA processing"/>
    <property type="evidence" value="ECO:0007669"/>
    <property type="project" value="UniProtKB-KW"/>
</dbReference>
<dbReference type="EC" id="2.7.7.87" evidence="3 13"/>
<feature type="binding site" evidence="14">
    <location>
        <position position="33"/>
    </location>
    <ligand>
        <name>L-threonine</name>
        <dbReference type="ChEBI" id="CHEBI:57926"/>
    </ligand>
</feature>
<evidence type="ECO:0000256" key="8">
    <source>
        <dbReference type="ARBA" id="ARBA00022695"/>
    </source>
</evidence>
<dbReference type="GO" id="GO:0005524">
    <property type="term" value="F:ATP binding"/>
    <property type="evidence" value="ECO:0007669"/>
    <property type="project" value="UniProtKB-UniRule"/>
</dbReference>
<gene>
    <name evidence="16" type="ORF">H1B31_05700</name>
</gene>
<dbReference type="Gene3D" id="3.90.870.10">
    <property type="entry name" value="DHBP synthase"/>
    <property type="match status" value="1"/>
</dbReference>
<evidence type="ECO:0000256" key="7">
    <source>
        <dbReference type="ARBA" id="ARBA00022694"/>
    </source>
</evidence>
<feature type="binding site" evidence="14">
    <location>
        <position position="194"/>
    </location>
    <ligand>
        <name>ATP</name>
        <dbReference type="ChEBI" id="CHEBI:30616"/>
    </ligand>
</feature>
<evidence type="ECO:0000313" key="16">
    <source>
        <dbReference type="EMBL" id="QNH53415.1"/>
    </source>
</evidence>
<comment type="function">
    <text evidence="13">Required for the formation of a threonylcarbamoyl group on adenosine at position 37 (t(6)A37) in tRNAs that read codons beginning with adenine.</text>
</comment>
<keyword evidence="5 13" id="KW-0963">Cytoplasm</keyword>
<feature type="binding site" evidence="14">
    <location>
        <position position="179"/>
    </location>
    <ligand>
        <name>L-threonine</name>
        <dbReference type="ChEBI" id="CHEBI:57926"/>
    </ligand>
</feature>
<dbReference type="InterPro" id="IPR010923">
    <property type="entry name" value="T(6)A37_SUA5"/>
</dbReference>
<feature type="binding site" evidence="14">
    <location>
        <position position="141"/>
    </location>
    <ligand>
        <name>ATP</name>
        <dbReference type="ChEBI" id="CHEBI:30616"/>
    </ligand>
</feature>
<comment type="catalytic activity">
    <reaction evidence="12 13">
        <text>L-threonine + hydrogencarbonate + ATP = L-threonylcarbamoyladenylate + diphosphate + H2O</text>
        <dbReference type="Rhea" id="RHEA:36407"/>
        <dbReference type="ChEBI" id="CHEBI:15377"/>
        <dbReference type="ChEBI" id="CHEBI:17544"/>
        <dbReference type="ChEBI" id="CHEBI:30616"/>
        <dbReference type="ChEBI" id="CHEBI:33019"/>
        <dbReference type="ChEBI" id="CHEBI:57926"/>
        <dbReference type="ChEBI" id="CHEBI:73682"/>
        <dbReference type="EC" id="2.7.7.87"/>
    </reaction>
</comment>
<keyword evidence="10 13" id="KW-0067">ATP-binding</keyword>
<organism evidence="16 17">
    <name type="scientific">Selenomonas timonae</name>
    <dbReference type="NCBI Taxonomy" id="2754044"/>
    <lineage>
        <taxon>Bacteria</taxon>
        <taxon>Bacillati</taxon>
        <taxon>Bacillota</taxon>
        <taxon>Negativicutes</taxon>
        <taxon>Selenomonadales</taxon>
        <taxon>Selenomonadaceae</taxon>
        <taxon>Selenomonas</taxon>
    </lineage>
</organism>
<dbReference type="InterPro" id="IPR006070">
    <property type="entry name" value="Sua5-like_dom"/>
</dbReference>
<name>A0A7G7VH22_9FIRM</name>
<feature type="binding site" evidence="14">
    <location>
        <position position="149"/>
    </location>
    <ligand>
        <name>ATP</name>
        <dbReference type="ChEBI" id="CHEBI:30616"/>
    </ligand>
</feature>
<dbReference type="FunFam" id="3.90.870.10:FF:000009">
    <property type="entry name" value="Threonylcarbamoyl-AMP synthase, putative"/>
    <property type="match status" value="1"/>
</dbReference>
<evidence type="ECO:0000256" key="14">
    <source>
        <dbReference type="PIRSR" id="PIRSR004930-1"/>
    </source>
</evidence>
<dbReference type="Proteomes" id="UP000515480">
    <property type="component" value="Chromosome"/>
</dbReference>
<protein>
    <recommendedName>
        <fullName evidence="4 13">Threonylcarbamoyl-AMP synthase</fullName>
        <shortName evidence="13">TC-AMP synthase</shortName>
        <ecNumber evidence="3 13">2.7.7.87</ecNumber>
    </recommendedName>
    <alternativeName>
        <fullName evidence="11 13">L-threonylcarbamoyladenylate synthase</fullName>
    </alternativeName>
</protein>
<dbReference type="PROSITE" id="PS51163">
    <property type="entry name" value="YRDC"/>
    <property type="match status" value="1"/>
</dbReference>
<keyword evidence="6 13" id="KW-0808">Transferase</keyword>
<dbReference type="EMBL" id="CP060204">
    <property type="protein sequence ID" value="QNH53415.1"/>
    <property type="molecule type" value="Genomic_DNA"/>
</dbReference>
<dbReference type="InterPro" id="IPR005145">
    <property type="entry name" value="Sua5_C"/>
</dbReference>
<dbReference type="Pfam" id="PF03481">
    <property type="entry name" value="Sua5_C"/>
    <property type="match status" value="1"/>
</dbReference>
<feature type="binding site" evidence="14">
    <location>
        <position position="115"/>
    </location>
    <ligand>
        <name>ATP</name>
        <dbReference type="ChEBI" id="CHEBI:30616"/>
    </ligand>
</feature>
<feature type="binding site" evidence="14">
    <location>
        <position position="139"/>
    </location>
    <ligand>
        <name>L-threonine</name>
        <dbReference type="ChEBI" id="CHEBI:57926"/>
    </ligand>
</feature>
<evidence type="ECO:0000256" key="13">
    <source>
        <dbReference type="PIRNR" id="PIRNR004930"/>
    </source>
</evidence>
<evidence type="ECO:0000256" key="5">
    <source>
        <dbReference type="ARBA" id="ARBA00022490"/>
    </source>
</evidence>
<evidence type="ECO:0000256" key="11">
    <source>
        <dbReference type="ARBA" id="ARBA00029774"/>
    </source>
</evidence>
<dbReference type="GO" id="GO:0061710">
    <property type="term" value="F:L-threonylcarbamoyladenylate synthase"/>
    <property type="evidence" value="ECO:0007669"/>
    <property type="project" value="UniProtKB-EC"/>
</dbReference>
<dbReference type="PIRSF" id="PIRSF004930">
    <property type="entry name" value="Tln_factor_SUA5"/>
    <property type="match status" value="1"/>
</dbReference>
<dbReference type="GO" id="GO:0000049">
    <property type="term" value="F:tRNA binding"/>
    <property type="evidence" value="ECO:0007669"/>
    <property type="project" value="TreeGrafter"/>
</dbReference>
<dbReference type="InterPro" id="IPR038385">
    <property type="entry name" value="Sua5/YwlC_C"/>
</dbReference>
<evidence type="ECO:0000256" key="12">
    <source>
        <dbReference type="ARBA" id="ARBA00048366"/>
    </source>
</evidence>